<feature type="domain" description="TonB-dependent receptor plug" evidence="4">
    <location>
        <begin position="161"/>
        <end position="239"/>
    </location>
</feature>
<comment type="subcellular location">
    <subcellularLocation>
        <location evidence="1">Cell outer membrane</location>
    </subcellularLocation>
</comment>
<evidence type="ECO:0000256" key="1">
    <source>
        <dbReference type="ARBA" id="ARBA00004442"/>
    </source>
</evidence>
<dbReference type="Gene3D" id="2.170.130.10">
    <property type="entry name" value="TonB-dependent receptor, plug domain"/>
    <property type="match status" value="1"/>
</dbReference>
<protein>
    <submittedName>
        <fullName evidence="6">TonB-dependent receptor</fullName>
    </submittedName>
</protein>
<reference evidence="6 7" key="1">
    <citation type="submission" date="2019-02" db="EMBL/GenBank/DDBJ databases">
        <title>Arundinibacter roseus gen. nov., sp. nov., a new member of the family Cytophagaceae.</title>
        <authorList>
            <person name="Szuroczki S."/>
            <person name="Khayer B."/>
            <person name="Sproer C."/>
            <person name="Toumi M."/>
            <person name="Szabo A."/>
            <person name="Felfoldi T."/>
            <person name="Schumann P."/>
            <person name="Toth E."/>
        </authorList>
    </citation>
    <scope>NUCLEOTIDE SEQUENCE [LARGE SCALE GENOMIC DNA]</scope>
    <source>
        <strain evidence="6 7">DMA-k-7a</strain>
    </source>
</reference>
<dbReference type="Pfam" id="PF14905">
    <property type="entry name" value="OMP_b-brl_3"/>
    <property type="match status" value="1"/>
</dbReference>
<dbReference type="PANTHER" id="PTHR40980:SF4">
    <property type="entry name" value="TONB-DEPENDENT RECEPTOR-LIKE BETA-BARREL DOMAIN-CONTAINING PROTEIN"/>
    <property type="match status" value="1"/>
</dbReference>
<dbReference type="SUPFAM" id="SSF56935">
    <property type="entry name" value="Porins"/>
    <property type="match status" value="1"/>
</dbReference>
<accession>A0A4V2XAC7</accession>
<dbReference type="InterPro" id="IPR036942">
    <property type="entry name" value="Beta-barrel_TonB_sf"/>
</dbReference>
<evidence type="ECO:0000313" key="6">
    <source>
        <dbReference type="EMBL" id="TDB66875.1"/>
    </source>
</evidence>
<name>A0A4V2XAC7_9BACT</name>
<sequence>MQPTFTRRRLLFIGLVFFLVFHGLSGKALAQKAETSGRILDAQVDNAPLSFASIRLFKAGSDPKVADSFVAGAVADEKGNFVVQSPYGSYFAMIEFLGYKTITTNTFTLTADKPKHDLGTLKLETSANSLDEVVVQAEKSSMELSLDKRIFNVGKDLANAGGSATEILSNIPSVSVDPEGNVKLRGSGNVRILIDGKPSGLVSFKGGSGLQQLQGSLIERVEIITNPSARYEAEGMAGIINIVLKKERKEGFNGSFEVITGQPVNYGGAANLNYRHRKVNFFINYGIAYRIQPGRSSLYQEVYTPDTTFYLQQSNKGRILGFNQNIRGGLDFFFTEKSILTASYLFRRSDANRITDIEYQDFAFTPTNLTSRTFRRQDEDEVEPNSEYVLSYKREFARKDHNLTAEVRFLDNWERSDQLFTQRSESPGGKPLPALDQVQHSLNDEFEKQLLFQLDYIQPLGKEGKFESGLRSSFRDMVNDFVVNEQNEQGQWEALPNLKNYFIYNENIHAAYGILGNKTNKLSYQVGLRAEWTDVKTTLRETGEVNPRKYANLFPSAHFTYDLPQDNAMQLSYSRRVRRPVYNDLSPFMTFSDSRNFFSGNPNLNPEFSHVMEFGHIKYFEKGSFTSSVYYRITDGKIERIRQVGEDGFSITLPQNLLSENSYGIEFTSSYSPVKWWKNDFNFNFFHATIDGSNILDSYKTETYSWFVRQTSRFTLAQGIDMQLRANFEAPQKTAQGTRKALFYADFAMSKDVFKGQGTLNLAVLDVFNSRRFRSITEGPNFYTVGNSQMRLRQINLTLNYRINQVKTAKKSGGDEF</sequence>
<dbReference type="EMBL" id="SMJU01000004">
    <property type="protein sequence ID" value="TDB66875.1"/>
    <property type="molecule type" value="Genomic_DNA"/>
</dbReference>
<dbReference type="Proteomes" id="UP000295706">
    <property type="component" value="Unassembled WGS sequence"/>
</dbReference>
<dbReference type="InterPro" id="IPR008969">
    <property type="entry name" value="CarboxyPept-like_regulatory"/>
</dbReference>
<dbReference type="Pfam" id="PF07715">
    <property type="entry name" value="Plug"/>
    <property type="match status" value="1"/>
</dbReference>
<keyword evidence="3" id="KW-0998">Cell outer membrane</keyword>
<dbReference type="SUPFAM" id="SSF49464">
    <property type="entry name" value="Carboxypeptidase regulatory domain-like"/>
    <property type="match status" value="1"/>
</dbReference>
<keyword evidence="2" id="KW-0472">Membrane</keyword>
<dbReference type="OrthoDB" id="905812at2"/>
<dbReference type="Gene3D" id="2.40.170.20">
    <property type="entry name" value="TonB-dependent receptor, beta-barrel domain"/>
    <property type="match status" value="1"/>
</dbReference>
<dbReference type="InterPro" id="IPR041700">
    <property type="entry name" value="OMP_b-brl_3"/>
</dbReference>
<dbReference type="PANTHER" id="PTHR40980">
    <property type="entry name" value="PLUG DOMAIN-CONTAINING PROTEIN"/>
    <property type="match status" value="1"/>
</dbReference>
<gene>
    <name evidence="6" type="ORF">EZE20_07045</name>
</gene>
<evidence type="ECO:0000256" key="2">
    <source>
        <dbReference type="ARBA" id="ARBA00023136"/>
    </source>
</evidence>
<dbReference type="AlphaFoldDB" id="A0A4V2XAC7"/>
<dbReference type="InterPro" id="IPR037066">
    <property type="entry name" value="Plug_dom_sf"/>
</dbReference>
<proteinExistence type="predicted"/>
<evidence type="ECO:0000259" key="4">
    <source>
        <dbReference type="Pfam" id="PF07715"/>
    </source>
</evidence>
<dbReference type="InterPro" id="IPR012910">
    <property type="entry name" value="Plug_dom"/>
</dbReference>
<comment type="caution">
    <text evidence="6">The sequence shown here is derived from an EMBL/GenBank/DDBJ whole genome shotgun (WGS) entry which is preliminary data.</text>
</comment>
<organism evidence="6 7">
    <name type="scientific">Arundinibacter roseus</name>
    <dbReference type="NCBI Taxonomy" id="2070510"/>
    <lineage>
        <taxon>Bacteria</taxon>
        <taxon>Pseudomonadati</taxon>
        <taxon>Bacteroidota</taxon>
        <taxon>Cytophagia</taxon>
        <taxon>Cytophagales</taxon>
        <taxon>Spirosomataceae</taxon>
        <taxon>Arundinibacter</taxon>
    </lineage>
</organism>
<evidence type="ECO:0000313" key="7">
    <source>
        <dbReference type="Proteomes" id="UP000295706"/>
    </source>
</evidence>
<evidence type="ECO:0000259" key="5">
    <source>
        <dbReference type="Pfam" id="PF14905"/>
    </source>
</evidence>
<evidence type="ECO:0000256" key="3">
    <source>
        <dbReference type="ARBA" id="ARBA00023237"/>
    </source>
</evidence>
<feature type="domain" description="Outer membrane protein beta-barrel" evidence="5">
    <location>
        <begin position="395"/>
        <end position="801"/>
    </location>
</feature>
<keyword evidence="7" id="KW-1185">Reference proteome</keyword>
<dbReference type="GO" id="GO:0009279">
    <property type="term" value="C:cell outer membrane"/>
    <property type="evidence" value="ECO:0007669"/>
    <property type="project" value="UniProtKB-SubCell"/>
</dbReference>
<keyword evidence="6" id="KW-0675">Receptor</keyword>
<dbReference type="RefSeq" id="WP_132115958.1">
    <property type="nucleotide sequence ID" value="NZ_SMJU01000004.1"/>
</dbReference>